<dbReference type="Pfam" id="PF05168">
    <property type="entry name" value="HEPN"/>
    <property type="match status" value="1"/>
</dbReference>
<gene>
    <name evidence="2" type="ORF">LCGC14_2095750</name>
</gene>
<accession>A0A0F9EBN6</accession>
<reference evidence="2" key="1">
    <citation type="journal article" date="2015" name="Nature">
        <title>Complex archaea that bridge the gap between prokaryotes and eukaryotes.</title>
        <authorList>
            <person name="Spang A."/>
            <person name="Saw J.H."/>
            <person name="Jorgensen S.L."/>
            <person name="Zaremba-Niedzwiedzka K."/>
            <person name="Martijn J."/>
            <person name="Lind A.E."/>
            <person name="van Eijk R."/>
            <person name="Schleper C."/>
            <person name="Guy L."/>
            <person name="Ettema T.J."/>
        </authorList>
    </citation>
    <scope>NUCLEOTIDE SEQUENCE</scope>
</reference>
<comment type="caution">
    <text evidence="2">The sequence shown here is derived from an EMBL/GenBank/DDBJ whole genome shotgun (WGS) entry which is preliminary data.</text>
</comment>
<sequence>MKNQLVEEWIERGKRDLESAKVLFSRVNYYDIILFHIHQAIEKYIKGFLIYHGWKLKKIHDLEILITEAVNFDEFFQPYLDYGRKLTAFYFEERYPPGPVSFFSEEEVKNMLEIAEEIIDNINLHIIKESKS</sequence>
<evidence type="ECO:0000259" key="1">
    <source>
        <dbReference type="PROSITE" id="PS50910"/>
    </source>
</evidence>
<dbReference type="SMART" id="SM00748">
    <property type="entry name" value="HEPN"/>
    <property type="match status" value="1"/>
</dbReference>
<dbReference type="EMBL" id="LAZR01025619">
    <property type="protein sequence ID" value="KKL71354.1"/>
    <property type="molecule type" value="Genomic_DNA"/>
</dbReference>
<name>A0A0F9EBN6_9ZZZZ</name>
<evidence type="ECO:0000313" key="2">
    <source>
        <dbReference type="EMBL" id="KKL71354.1"/>
    </source>
</evidence>
<organism evidence="2">
    <name type="scientific">marine sediment metagenome</name>
    <dbReference type="NCBI Taxonomy" id="412755"/>
    <lineage>
        <taxon>unclassified sequences</taxon>
        <taxon>metagenomes</taxon>
        <taxon>ecological metagenomes</taxon>
    </lineage>
</organism>
<protein>
    <recommendedName>
        <fullName evidence="1">HEPN domain-containing protein</fullName>
    </recommendedName>
</protein>
<feature type="domain" description="HEPN" evidence="1">
    <location>
        <begin position="10"/>
        <end position="118"/>
    </location>
</feature>
<dbReference type="AlphaFoldDB" id="A0A0F9EBN6"/>
<proteinExistence type="predicted"/>
<dbReference type="InterPro" id="IPR007842">
    <property type="entry name" value="HEPN_dom"/>
</dbReference>
<dbReference type="Gene3D" id="1.20.120.330">
    <property type="entry name" value="Nucleotidyltransferases domain 2"/>
    <property type="match status" value="1"/>
</dbReference>
<dbReference type="SUPFAM" id="SSF81593">
    <property type="entry name" value="Nucleotidyltransferase substrate binding subunit/domain"/>
    <property type="match status" value="1"/>
</dbReference>
<dbReference type="PROSITE" id="PS50910">
    <property type="entry name" value="HEPN"/>
    <property type="match status" value="1"/>
</dbReference>